<protein>
    <submittedName>
        <fullName evidence="10">Nucleoporin NUP82</fullName>
    </submittedName>
</protein>
<evidence type="ECO:0000256" key="4">
    <source>
        <dbReference type="ARBA" id="ARBA00022927"/>
    </source>
</evidence>
<evidence type="ECO:0000256" key="6">
    <source>
        <dbReference type="ARBA" id="ARBA00023132"/>
    </source>
</evidence>
<feature type="compositionally biased region" description="Polar residues" evidence="9">
    <location>
        <begin position="903"/>
        <end position="912"/>
    </location>
</feature>
<feature type="region of interest" description="Disordered" evidence="9">
    <location>
        <begin position="886"/>
        <end position="913"/>
    </location>
</feature>
<keyword evidence="2" id="KW-0813">Transport</keyword>
<keyword evidence="7" id="KW-0539">Nucleus</keyword>
<dbReference type="GO" id="GO:0017056">
    <property type="term" value="F:structural constituent of nuclear pore"/>
    <property type="evidence" value="ECO:0007669"/>
    <property type="project" value="InterPro"/>
</dbReference>
<name>A0A194VKM5_CYTMA</name>
<proteinExistence type="predicted"/>
<evidence type="ECO:0000256" key="2">
    <source>
        <dbReference type="ARBA" id="ARBA00022448"/>
    </source>
</evidence>
<dbReference type="SMR" id="A0A194VKM5"/>
<evidence type="ECO:0000256" key="5">
    <source>
        <dbReference type="ARBA" id="ARBA00023010"/>
    </source>
</evidence>
<evidence type="ECO:0000256" key="1">
    <source>
        <dbReference type="ARBA" id="ARBA00004567"/>
    </source>
</evidence>
<dbReference type="OrthoDB" id="341482at2759"/>
<keyword evidence="11" id="KW-1185">Reference proteome</keyword>
<evidence type="ECO:0000256" key="8">
    <source>
        <dbReference type="SAM" id="Coils"/>
    </source>
</evidence>
<dbReference type="GO" id="GO:0005643">
    <property type="term" value="C:nuclear pore"/>
    <property type="evidence" value="ECO:0007669"/>
    <property type="project" value="UniProtKB-SubCell"/>
</dbReference>
<dbReference type="PANTHER" id="PTHR13257:SF0">
    <property type="entry name" value="NUCLEAR PORE COMPLEX PROTEIN NUP88"/>
    <property type="match status" value="1"/>
</dbReference>
<sequence>MLVSIQHFRPRHSAAFCFVFHPSTNGCHVVKLSLVATYQEPWSWPQNMSNRVKAYTPSWLSKPAPGHTLFAASADDLKSSVFSPFASNKKSRPGPRRTIARRGTEVFVAVNREIRWGDLVYLKDSWIENTGSSHIKKEESNGSFLIYDDETRNGTEKAEDKPAEGYRVIKTPVADEIRQLIISPNSNYLAVLTTHTVHICVLPDSSHLTAQERIPLKPKFFTLGPTTHVTSKSAVMSTLWHPLGVKGSSLVTVTEDAVVRVWEISPTDRWSFDSPTLAVDLKKLANGVSLDQDFSASTTNTNTAFSPDMFDMEVAAASFAARGSGLWSSMTLFIAMRGGDVYALCPLLPQLWAPPPALIPSLSISIVAKLAAIEDDPTVSPQEKLLAQQQLEWMSDLDNQEPRIIQDSLGEQPVEVYRRPSRPGSVPRLQGPFDFEMDPNEDEQDDLDLELADIYVIGRKLETDELMLGEDEILELDENEQEGLSLTVICLLSTSGRVRICLDMEGIEAKWLPRTVSKPAAITDVGDSPCLLTSETIDILELSEVTPDCWPVFSDDATSRYSFFITHNSGITDMSLSPWVFRLQAELSGEPDHRSDFRIGLIASAKSHYDRLYVEPPPGNSLAACAAIRDPDLGYFILSATPSDPVALILESPEDQLTPIKRSSSPSPIYEHTPEQKAPLEVYTPRPAFQPSPAFDQPSYLPQFRQGLITSKYVALMQQQIRLSPATLKIFTTAHQILSQESGRLNEAVSELFRRCDALRSELKEEITKANELKGRIDRITGGDDDESPSDDARLTRALVERRRKQDELMQRFENLRKKIHQKSSRELSDKEKAWAEEVRRFDQSLSEPNESDKGAVAVAGASKALQPLKRLQEIKALKDELVEQVAEVQGKGQQGDERSRGSPASSVSNLRIPSELRKAKVSQVMGLLDRETALVEALQDRLERMSVG</sequence>
<dbReference type="GO" id="GO:0000056">
    <property type="term" value="P:ribosomal small subunit export from nucleus"/>
    <property type="evidence" value="ECO:0007669"/>
    <property type="project" value="InterPro"/>
</dbReference>
<keyword evidence="6" id="KW-0906">Nuclear pore complex</keyword>
<accession>A0A194VKM5</accession>
<keyword evidence="8" id="KW-0175">Coiled coil</keyword>
<evidence type="ECO:0000256" key="7">
    <source>
        <dbReference type="ARBA" id="ARBA00023242"/>
    </source>
</evidence>
<dbReference type="SUPFAM" id="SSF50978">
    <property type="entry name" value="WD40 repeat-like"/>
    <property type="match status" value="1"/>
</dbReference>
<evidence type="ECO:0000313" key="10">
    <source>
        <dbReference type="EMBL" id="KUI64711.1"/>
    </source>
</evidence>
<organism evidence="10 11">
    <name type="scientific">Cytospora mali</name>
    <name type="common">Apple Valsa canker fungus</name>
    <name type="synonym">Valsa mali</name>
    <dbReference type="NCBI Taxonomy" id="578113"/>
    <lineage>
        <taxon>Eukaryota</taxon>
        <taxon>Fungi</taxon>
        <taxon>Dikarya</taxon>
        <taxon>Ascomycota</taxon>
        <taxon>Pezizomycotina</taxon>
        <taxon>Sordariomycetes</taxon>
        <taxon>Sordariomycetidae</taxon>
        <taxon>Diaporthales</taxon>
        <taxon>Cytosporaceae</taxon>
        <taxon>Cytospora</taxon>
    </lineage>
</organism>
<evidence type="ECO:0000256" key="3">
    <source>
        <dbReference type="ARBA" id="ARBA00022816"/>
    </source>
</evidence>
<dbReference type="InterPro" id="IPR037700">
    <property type="entry name" value="NUP88/NUP82"/>
</dbReference>
<dbReference type="InterPro" id="IPR036322">
    <property type="entry name" value="WD40_repeat_dom_sf"/>
</dbReference>
<feature type="coiled-coil region" evidence="8">
    <location>
        <begin position="756"/>
        <end position="826"/>
    </location>
</feature>
<dbReference type="EMBL" id="CM003098">
    <property type="protein sequence ID" value="KUI64711.1"/>
    <property type="molecule type" value="Genomic_DNA"/>
</dbReference>
<keyword evidence="4" id="KW-0653">Protein transport</keyword>
<dbReference type="GO" id="GO:0000055">
    <property type="term" value="P:ribosomal large subunit export from nucleus"/>
    <property type="evidence" value="ECO:0007669"/>
    <property type="project" value="InterPro"/>
</dbReference>
<keyword evidence="3" id="KW-0509">mRNA transport</keyword>
<evidence type="ECO:0000313" key="11">
    <source>
        <dbReference type="Proteomes" id="UP000078559"/>
    </source>
</evidence>
<gene>
    <name evidence="10" type="ORF">VM1G_00437</name>
</gene>
<keyword evidence="5" id="KW-0811">Translocation</keyword>
<dbReference type="GO" id="GO:0006606">
    <property type="term" value="P:protein import into nucleus"/>
    <property type="evidence" value="ECO:0007669"/>
    <property type="project" value="TreeGrafter"/>
</dbReference>
<reference evidence="10" key="1">
    <citation type="submission" date="2014-12" db="EMBL/GenBank/DDBJ databases">
        <title>Genome Sequence of Valsa Canker Pathogens Uncovers a Specific Adaption of Colonization on Woody Bark.</title>
        <authorList>
            <person name="Yin Z."/>
            <person name="Liu H."/>
            <person name="Gao X."/>
            <person name="Li Z."/>
            <person name="Song N."/>
            <person name="Ke X."/>
            <person name="Dai Q."/>
            <person name="Wu Y."/>
            <person name="Sun Y."/>
            <person name="Xu J.-R."/>
            <person name="Kang Z.K."/>
            <person name="Wang L."/>
            <person name="Huang L."/>
        </authorList>
    </citation>
    <scope>NUCLEOTIDE SEQUENCE [LARGE SCALE GENOMIC DNA]</scope>
    <source>
        <strain evidence="10">03-8</strain>
    </source>
</reference>
<dbReference type="Proteomes" id="UP000078559">
    <property type="component" value="Chromosome 1"/>
</dbReference>
<dbReference type="GO" id="GO:0006406">
    <property type="term" value="P:mRNA export from nucleus"/>
    <property type="evidence" value="ECO:0007669"/>
    <property type="project" value="TreeGrafter"/>
</dbReference>
<dbReference type="PANTHER" id="PTHR13257">
    <property type="entry name" value="NUCLEOPORIN NUP84-RELATED"/>
    <property type="match status" value="1"/>
</dbReference>
<dbReference type="AlphaFoldDB" id="A0A194VKM5"/>
<comment type="subcellular location">
    <subcellularLocation>
        <location evidence="1">Nucleus</location>
        <location evidence="1">Nuclear pore complex</location>
    </subcellularLocation>
</comment>
<evidence type="ECO:0000256" key="9">
    <source>
        <dbReference type="SAM" id="MobiDB-lite"/>
    </source>
</evidence>